<feature type="transmembrane region" description="Helical" evidence="2">
    <location>
        <begin position="78"/>
        <end position="100"/>
    </location>
</feature>
<dbReference type="Proteomes" id="UP001165083">
    <property type="component" value="Unassembled WGS sequence"/>
</dbReference>
<feature type="transmembrane region" description="Helical" evidence="2">
    <location>
        <begin position="316"/>
        <end position="339"/>
    </location>
</feature>
<dbReference type="OrthoDB" id="123265at2759"/>
<name>A0A9W6X3T3_9STRA</name>
<keyword evidence="4" id="KW-1185">Reference proteome</keyword>
<feature type="compositionally biased region" description="Basic residues" evidence="1">
    <location>
        <begin position="540"/>
        <end position="554"/>
    </location>
</feature>
<dbReference type="EMBL" id="BSXW01000752">
    <property type="protein sequence ID" value="GMF29024.1"/>
    <property type="molecule type" value="Genomic_DNA"/>
</dbReference>
<feature type="transmembrane region" description="Helical" evidence="2">
    <location>
        <begin position="445"/>
        <end position="466"/>
    </location>
</feature>
<proteinExistence type="predicted"/>
<feature type="transmembrane region" description="Helical" evidence="2">
    <location>
        <begin position="161"/>
        <end position="181"/>
    </location>
</feature>
<accession>A0A9W6X3T3</accession>
<dbReference type="AlphaFoldDB" id="A0A9W6X3T3"/>
<keyword evidence="2" id="KW-0812">Transmembrane</keyword>
<feature type="transmembrane region" description="Helical" evidence="2">
    <location>
        <begin position="384"/>
        <end position="406"/>
    </location>
</feature>
<evidence type="ECO:0000256" key="1">
    <source>
        <dbReference type="SAM" id="MobiDB-lite"/>
    </source>
</evidence>
<evidence type="ECO:0000313" key="4">
    <source>
        <dbReference type="Proteomes" id="UP001165083"/>
    </source>
</evidence>
<protein>
    <submittedName>
        <fullName evidence="3">Unnamed protein product</fullName>
    </submittedName>
</protein>
<organism evidence="3 4">
    <name type="scientific">Phytophthora lilii</name>
    <dbReference type="NCBI Taxonomy" id="2077276"/>
    <lineage>
        <taxon>Eukaryota</taxon>
        <taxon>Sar</taxon>
        <taxon>Stramenopiles</taxon>
        <taxon>Oomycota</taxon>
        <taxon>Peronosporomycetes</taxon>
        <taxon>Peronosporales</taxon>
        <taxon>Peronosporaceae</taxon>
        <taxon>Phytophthora</taxon>
    </lineage>
</organism>
<feature type="region of interest" description="Disordered" evidence="1">
    <location>
        <begin position="540"/>
        <end position="578"/>
    </location>
</feature>
<keyword evidence="2" id="KW-0472">Membrane</keyword>
<reference evidence="3" key="1">
    <citation type="submission" date="2023-04" db="EMBL/GenBank/DDBJ databases">
        <title>Phytophthora lilii NBRC 32176.</title>
        <authorList>
            <person name="Ichikawa N."/>
            <person name="Sato H."/>
            <person name="Tonouchi N."/>
        </authorList>
    </citation>
    <scope>NUCLEOTIDE SEQUENCE</scope>
    <source>
        <strain evidence="3">NBRC 32176</strain>
    </source>
</reference>
<evidence type="ECO:0000256" key="2">
    <source>
        <dbReference type="SAM" id="Phobius"/>
    </source>
</evidence>
<feature type="transmembrane region" description="Helical" evidence="2">
    <location>
        <begin position="54"/>
        <end position="71"/>
    </location>
</feature>
<feature type="transmembrane region" description="Helical" evidence="2">
    <location>
        <begin position="351"/>
        <end position="372"/>
    </location>
</feature>
<evidence type="ECO:0000313" key="3">
    <source>
        <dbReference type="EMBL" id="GMF29024.1"/>
    </source>
</evidence>
<feature type="transmembrane region" description="Helical" evidence="2">
    <location>
        <begin position="112"/>
        <end position="131"/>
    </location>
</feature>
<keyword evidence="2" id="KW-1133">Transmembrane helix</keyword>
<feature type="transmembrane region" description="Helical" evidence="2">
    <location>
        <begin position="201"/>
        <end position="225"/>
    </location>
</feature>
<sequence>MLVQASVTNGVVYALAPAEPLPTIDLSKSIRGQLLSARDHSSIHRFLTKYHRPLLFANMIAMLMNIVVTGVDALTGQILSVISLALWLPMGIAATSTLRYDIVRLIVRTFDFWFFSCTTTLTALMISTYFWDLRFCRMIIDWIGFHNIVFIDGQVRGIRHLVIVTILGIPPLVFVLFWIMLDRLDGCTSFSVLSHRNKPHFSLSGVDIIGNYMITLSLLITKIVARKRQALHLRQRSSVIECVIYRCGLKLKQIEESRNCPARNARPTRVTARNQRIAITALNANTSSEPRLIQQMMFVKFTHTFDSKHVMLPLRVADGIVVFLYVVGIVGLVLSISVFVKSESMKPNVLLMRSAGGLFCTLLFVVPFVALYQRDLFKLLVTSFDFLFYAFQATAATLSVCILYDWEQSRCLMLLTWWIWIHWALTLDALTPIMRHKLRFRPRMAAPIVACMLLGHIAVICRVFFIGDEKLHDAVLYQGVIWDHQLAVPAMPFYFSRIVTLSLWCPRLIWRLSIASKLDVTIIRGSVCYDNYFAKHGRRRSRGRTMHERKHSPSLHRGQVKPTLPTGHSPHSGTTLKSLVAIQPQAN</sequence>
<gene>
    <name evidence="3" type="ORF">Plil01_001227900</name>
</gene>
<feature type="transmembrane region" description="Helical" evidence="2">
    <location>
        <begin position="412"/>
        <end position="433"/>
    </location>
</feature>
<comment type="caution">
    <text evidence="3">The sequence shown here is derived from an EMBL/GenBank/DDBJ whole genome shotgun (WGS) entry which is preliminary data.</text>
</comment>